<dbReference type="SUPFAM" id="SSF51905">
    <property type="entry name" value="FAD/NAD(P)-binding domain"/>
    <property type="match status" value="1"/>
</dbReference>
<dbReference type="Pfam" id="PF01494">
    <property type="entry name" value="FAD_binding_3"/>
    <property type="match status" value="1"/>
</dbReference>
<dbReference type="UniPathway" id="UPA00232"/>
<keyword evidence="4" id="KW-0285">Flavoprotein</keyword>
<dbReference type="PRINTS" id="PR00420">
    <property type="entry name" value="RNGMNOXGNASE"/>
</dbReference>
<comment type="caution">
    <text evidence="10">The sequence shown here is derived from an EMBL/GenBank/DDBJ whole genome shotgun (WGS) entry which is preliminary data.</text>
</comment>
<keyword evidence="8" id="KW-0812">Transmembrane</keyword>
<evidence type="ECO:0000256" key="6">
    <source>
        <dbReference type="ARBA" id="ARBA00023002"/>
    </source>
</evidence>
<dbReference type="GO" id="GO:0071949">
    <property type="term" value="F:FAD binding"/>
    <property type="evidence" value="ECO:0007669"/>
    <property type="project" value="InterPro"/>
</dbReference>
<dbReference type="Proteomes" id="UP000252582">
    <property type="component" value="Unassembled WGS sequence"/>
</dbReference>
<dbReference type="PANTHER" id="PTHR43876:SF7">
    <property type="entry name" value="UBIQUINONE BIOSYNTHESIS MONOOXYGENASE COQ6, MITOCHONDRIAL"/>
    <property type="match status" value="1"/>
</dbReference>
<evidence type="ECO:0000256" key="7">
    <source>
        <dbReference type="ARBA" id="ARBA00023033"/>
    </source>
</evidence>
<dbReference type="InterPro" id="IPR051205">
    <property type="entry name" value="UbiH/COQ6_monooxygenase"/>
</dbReference>
<dbReference type="GO" id="GO:0004497">
    <property type="term" value="F:monooxygenase activity"/>
    <property type="evidence" value="ECO:0007669"/>
    <property type="project" value="UniProtKB-KW"/>
</dbReference>
<dbReference type="PANTHER" id="PTHR43876">
    <property type="entry name" value="UBIQUINONE BIOSYNTHESIS MONOOXYGENASE COQ6, MITOCHONDRIAL"/>
    <property type="match status" value="1"/>
</dbReference>
<comment type="cofactor">
    <cofactor evidence="1">
        <name>FAD</name>
        <dbReference type="ChEBI" id="CHEBI:57692"/>
    </cofactor>
</comment>
<accession>A0A6I7HLZ3</accession>
<keyword evidence="11" id="KW-1185">Reference proteome</keyword>
<feature type="domain" description="FAD-binding" evidence="9">
    <location>
        <begin position="22"/>
        <end position="331"/>
    </location>
</feature>
<dbReference type="EMBL" id="QPIX01000005">
    <property type="protein sequence ID" value="RCW24931.1"/>
    <property type="molecule type" value="Genomic_DNA"/>
</dbReference>
<keyword evidence="8" id="KW-0472">Membrane</keyword>
<dbReference type="InterPro" id="IPR002938">
    <property type="entry name" value="FAD-bd"/>
</dbReference>
<evidence type="ECO:0000313" key="11">
    <source>
        <dbReference type="Proteomes" id="UP000252582"/>
    </source>
</evidence>
<evidence type="ECO:0000256" key="2">
    <source>
        <dbReference type="ARBA" id="ARBA00004749"/>
    </source>
</evidence>
<dbReference type="InterPro" id="IPR010971">
    <property type="entry name" value="UbiH/COQ6"/>
</dbReference>
<dbReference type="GO" id="GO:0006744">
    <property type="term" value="P:ubiquinone biosynthetic process"/>
    <property type="evidence" value="ECO:0007669"/>
    <property type="project" value="UniProtKB-UniPathway"/>
</dbReference>
<comment type="similarity">
    <text evidence="3">Belongs to the UbiH/COQ6 family.</text>
</comment>
<sequence>MNCDTRVRDKRLRRMEAMKHFEVAIVGAGLAGSIAALALARGGRSVALVAPEREIVDQRTTALMEQSIRFMERLGLWDEIRPSAEALSTMQIIDGTNRLLRAPVVAFRSAEIGLDAFGYNIPNEALIAVLKKAVAAENNITSIAGAATRIEIGADGVTITLEDGEEVTADFVVGADGRGSKTRESAGVAVRSWSYPQTAVVLNFAHTLPHRNVSTEFHGESGPFTQVPLPGLRSSLVWVVEPSEATRLTSLSLEALSGEVEKRMQSMLGKVTVEAGVQAWPLSGMTAARFGKGRTAFIGEAAHAFPPIGAQGLNLSLRDVMALVEILCSHADRPIDARAGDSFDRRRRIDVVSRTASVDLLNRSLLSGFLPVQVLRTAGLHLLSGFGPLRQLVMREGVEPGRGFSALPLFLKERLSVRGRGRAAEDRS</sequence>
<dbReference type="InterPro" id="IPR036188">
    <property type="entry name" value="FAD/NAD-bd_sf"/>
</dbReference>
<keyword evidence="8" id="KW-1133">Transmembrane helix</keyword>
<evidence type="ECO:0000259" key="9">
    <source>
        <dbReference type="Pfam" id="PF01494"/>
    </source>
</evidence>
<feature type="transmembrane region" description="Helical" evidence="8">
    <location>
        <begin position="21"/>
        <end position="40"/>
    </location>
</feature>
<evidence type="ECO:0000313" key="10">
    <source>
        <dbReference type="EMBL" id="RCW24931.1"/>
    </source>
</evidence>
<dbReference type="GO" id="GO:0016705">
    <property type="term" value="F:oxidoreductase activity, acting on paired donors, with incorporation or reduction of molecular oxygen"/>
    <property type="evidence" value="ECO:0007669"/>
    <property type="project" value="InterPro"/>
</dbReference>
<dbReference type="NCBIfam" id="TIGR01988">
    <property type="entry name" value="Ubi-OHases"/>
    <property type="match status" value="1"/>
</dbReference>
<evidence type="ECO:0000256" key="8">
    <source>
        <dbReference type="SAM" id="Phobius"/>
    </source>
</evidence>
<comment type="pathway">
    <text evidence="2">Cofactor biosynthesis; ubiquinone biosynthesis.</text>
</comment>
<keyword evidence="5" id="KW-0274">FAD</keyword>
<dbReference type="Gene3D" id="3.50.50.60">
    <property type="entry name" value="FAD/NAD(P)-binding domain"/>
    <property type="match status" value="2"/>
</dbReference>
<dbReference type="NCBIfam" id="NF005691">
    <property type="entry name" value="PRK07494.1"/>
    <property type="match status" value="1"/>
</dbReference>
<keyword evidence="7" id="KW-0503">Monooxygenase</keyword>
<dbReference type="AlphaFoldDB" id="A0A6I7HLZ3"/>
<proteinExistence type="inferred from homology"/>
<name>A0A6I7HLZ3_9HYPH</name>
<protein>
    <submittedName>
        <fullName evidence="10">2-octaprenyl-3-methyl-6-methoxy-1,4-benzoquinol hydroxylase</fullName>
    </submittedName>
</protein>
<reference evidence="10 11" key="1">
    <citation type="submission" date="2018-07" db="EMBL/GenBank/DDBJ databases">
        <title>Genomic Encyclopedia of Type Strains, Phase IV (KMG-IV): sequencing the most valuable type-strain genomes for metagenomic binning, comparative biology and taxonomic classification.</title>
        <authorList>
            <person name="Goeker M."/>
        </authorList>
    </citation>
    <scope>NUCLEOTIDE SEQUENCE [LARGE SCALE GENOMIC DNA]</scope>
    <source>
        <strain evidence="10 11">DSM 25528</strain>
    </source>
</reference>
<evidence type="ECO:0000256" key="3">
    <source>
        <dbReference type="ARBA" id="ARBA00005349"/>
    </source>
</evidence>
<evidence type="ECO:0000256" key="5">
    <source>
        <dbReference type="ARBA" id="ARBA00022827"/>
    </source>
</evidence>
<organism evidence="10 11">
    <name type="scientific">Ciceribacter lividus</name>
    <dbReference type="NCBI Taxonomy" id="1197950"/>
    <lineage>
        <taxon>Bacteria</taxon>
        <taxon>Pseudomonadati</taxon>
        <taxon>Pseudomonadota</taxon>
        <taxon>Alphaproteobacteria</taxon>
        <taxon>Hyphomicrobiales</taxon>
        <taxon>Rhizobiaceae</taxon>
        <taxon>Ciceribacter</taxon>
    </lineage>
</organism>
<evidence type="ECO:0000256" key="4">
    <source>
        <dbReference type="ARBA" id="ARBA00022630"/>
    </source>
</evidence>
<evidence type="ECO:0000256" key="1">
    <source>
        <dbReference type="ARBA" id="ARBA00001974"/>
    </source>
</evidence>
<keyword evidence="6" id="KW-0560">Oxidoreductase</keyword>
<gene>
    <name evidence="10" type="ORF">DFR48_105277</name>
</gene>